<feature type="transmembrane region" description="Helical" evidence="6">
    <location>
        <begin position="84"/>
        <end position="100"/>
    </location>
</feature>
<sequence>MPNEAAPPRLSRARIWNMCCGLFGVQVVWGLQNVNTSRIFQTLGAHVEGLAILWIAAPVTGLVIQPLIGHMSDRTWGPLGRRRPYLLGGALLTALALLAMPNAGTIWMASLALWLLTASINVAAEPFRALVADNLPEAQRTTGFAVQTFFIGSGAVLASALPWMLAHWMGVATVAPPGVLPPTVRIAFYIGAVFLIGAVLWTVATTAERPPEQIHAHRPHAPAVPTRKGAAILIRSGIVWIAAGLAIGGFAHAEGLRRGIYIVAILAVLFGMAQLVAVRLRRRGGGSIGVLEIVEDILHMPLVLKRLAVVQFFTWFGLFAMWVYTVPAIAADHYGSTDPATASYNACADWVGVLFAGYNGVAAIVALALPPFAARIGRPRLHAAGLLLGALGLLGFVAIADPAWLWLPAVGIGCAWASILSTPYAMLSDALPPHKIGVYMGIHNIFLVLPQLVAATMLDVLVARVFHSRAIYALGLAAASLFVAAIAALAVPDRPARG</sequence>
<evidence type="ECO:0000313" key="9">
    <source>
        <dbReference type="Proteomes" id="UP001160625"/>
    </source>
</evidence>
<feature type="transmembrane region" description="Helical" evidence="6">
    <location>
        <begin position="470"/>
        <end position="491"/>
    </location>
</feature>
<feature type="transmembrane region" description="Helical" evidence="6">
    <location>
        <begin position="307"/>
        <end position="330"/>
    </location>
</feature>
<comment type="caution">
    <text evidence="8">The sequence shown here is derived from an EMBL/GenBank/DDBJ whole genome shotgun (WGS) entry which is preliminary data.</text>
</comment>
<comment type="subcellular location">
    <subcellularLocation>
        <location evidence="1">Membrane</location>
        <topology evidence="1">Multi-pass membrane protein</topology>
    </subcellularLocation>
</comment>
<feature type="transmembrane region" description="Helical" evidence="6">
    <location>
        <begin position="15"/>
        <end position="31"/>
    </location>
</feature>
<dbReference type="InterPro" id="IPR036259">
    <property type="entry name" value="MFS_trans_sf"/>
</dbReference>
<reference evidence="8" key="1">
    <citation type="submission" date="2023-04" db="EMBL/GenBank/DDBJ databases">
        <title>Sphingomonas sp. MAHUQ-71 isolated from rice field.</title>
        <authorList>
            <person name="Huq M.A."/>
        </authorList>
    </citation>
    <scope>NUCLEOTIDE SEQUENCE</scope>
    <source>
        <strain evidence="8">MAHUQ-71</strain>
    </source>
</reference>
<feature type="transmembrane region" description="Helical" evidence="6">
    <location>
        <begin position="106"/>
        <end position="124"/>
    </location>
</feature>
<feature type="transmembrane region" description="Helical" evidence="6">
    <location>
        <begin position="438"/>
        <end position="458"/>
    </location>
</feature>
<keyword evidence="4 6" id="KW-1133">Transmembrane helix</keyword>
<dbReference type="EMBL" id="JARYGZ010000005">
    <property type="protein sequence ID" value="MDH7640916.1"/>
    <property type="molecule type" value="Genomic_DNA"/>
</dbReference>
<evidence type="ECO:0000256" key="3">
    <source>
        <dbReference type="ARBA" id="ARBA00022692"/>
    </source>
</evidence>
<dbReference type="PANTHER" id="PTHR19432:SF35">
    <property type="entry name" value="SOLUTE CARRIER FAMILY 45 MEMBER 3 ISOFORM X1"/>
    <property type="match status" value="1"/>
</dbReference>
<evidence type="ECO:0000256" key="4">
    <source>
        <dbReference type="ARBA" id="ARBA00022989"/>
    </source>
</evidence>
<keyword evidence="9" id="KW-1185">Reference proteome</keyword>
<dbReference type="Gene3D" id="1.20.1250.20">
    <property type="entry name" value="MFS general substrate transporter like domains"/>
    <property type="match status" value="2"/>
</dbReference>
<feature type="transmembrane region" description="Helical" evidence="6">
    <location>
        <begin position="144"/>
        <end position="166"/>
    </location>
</feature>
<evidence type="ECO:0000256" key="2">
    <source>
        <dbReference type="ARBA" id="ARBA00022448"/>
    </source>
</evidence>
<dbReference type="Proteomes" id="UP001160625">
    <property type="component" value="Unassembled WGS sequence"/>
</dbReference>
<evidence type="ECO:0000256" key="6">
    <source>
        <dbReference type="SAM" id="Phobius"/>
    </source>
</evidence>
<feature type="domain" description="Major facilitator superfamily (MFS) profile" evidence="7">
    <location>
        <begin position="303"/>
        <end position="498"/>
    </location>
</feature>
<dbReference type="PANTHER" id="PTHR19432">
    <property type="entry name" value="SUGAR TRANSPORTER"/>
    <property type="match status" value="1"/>
</dbReference>
<feature type="transmembrane region" description="Helical" evidence="6">
    <location>
        <begin position="405"/>
        <end position="426"/>
    </location>
</feature>
<name>A0ABT6N741_9SPHN</name>
<proteinExistence type="predicted"/>
<evidence type="ECO:0000313" key="8">
    <source>
        <dbReference type="EMBL" id="MDH7640916.1"/>
    </source>
</evidence>
<keyword evidence="3 6" id="KW-0812">Transmembrane</keyword>
<evidence type="ECO:0000256" key="5">
    <source>
        <dbReference type="ARBA" id="ARBA00023136"/>
    </source>
</evidence>
<dbReference type="RefSeq" id="WP_281046264.1">
    <property type="nucleotide sequence ID" value="NZ_JARYGZ010000005.1"/>
</dbReference>
<dbReference type="SUPFAM" id="SSF103473">
    <property type="entry name" value="MFS general substrate transporter"/>
    <property type="match status" value="1"/>
</dbReference>
<dbReference type="InterPro" id="IPR020846">
    <property type="entry name" value="MFS_dom"/>
</dbReference>
<evidence type="ECO:0000256" key="1">
    <source>
        <dbReference type="ARBA" id="ARBA00004141"/>
    </source>
</evidence>
<keyword evidence="2" id="KW-0813">Transport</keyword>
<gene>
    <name evidence="8" type="ORF">QGN17_19440</name>
</gene>
<feature type="transmembrane region" description="Helical" evidence="6">
    <location>
        <begin position="259"/>
        <end position="278"/>
    </location>
</feature>
<feature type="transmembrane region" description="Helical" evidence="6">
    <location>
        <begin position="350"/>
        <end position="369"/>
    </location>
</feature>
<keyword evidence="5 6" id="KW-0472">Membrane</keyword>
<protein>
    <submittedName>
        <fullName evidence="8">MFS transporter</fullName>
    </submittedName>
</protein>
<feature type="transmembrane region" description="Helical" evidence="6">
    <location>
        <begin position="51"/>
        <end position="72"/>
    </location>
</feature>
<accession>A0ABT6N741</accession>
<organism evidence="8 9">
    <name type="scientific">Sphingomonas oryzagri</name>
    <dbReference type="NCBI Taxonomy" id="3042314"/>
    <lineage>
        <taxon>Bacteria</taxon>
        <taxon>Pseudomonadati</taxon>
        <taxon>Pseudomonadota</taxon>
        <taxon>Alphaproteobacteria</taxon>
        <taxon>Sphingomonadales</taxon>
        <taxon>Sphingomonadaceae</taxon>
        <taxon>Sphingomonas</taxon>
    </lineage>
</organism>
<feature type="transmembrane region" description="Helical" evidence="6">
    <location>
        <begin position="381"/>
        <end position="399"/>
    </location>
</feature>
<dbReference type="PROSITE" id="PS50850">
    <property type="entry name" value="MFS"/>
    <property type="match status" value="1"/>
</dbReference>
<dbReference type="InterPro" id="IPR011701">
    <property type="entry name" value="MFS"/>
</dbReference>
<dbReference type="Pfam" id="PF07690">
    <property type="entry name" value="MFS_1"/>
    <property type="match status" value="1"/>
</dbReference>
<feature type="transmembrane region" description="Helical" evidence="6">
    <location>
        <begin position="186"/>
        <end position="204"/>
    </location>
</feature>
<feature type="transmembrane region" description="Helical" evidence="6">
    <location>
        <begin position="232"/>
        <end position="253"/>
    </location>
</feature>
<evidence type="ECO:0000259" key="7">
    <source>
        <dbReference type="PROSITE" id="PS50850"/>
    </source>
</evidence>